<reference evidence="17 18" key="1">
    <citation type="submission" date="2024-03" db="EMBL/GenBank/DDBJ databases">
        <title>Adaptation during the transition from Ophiocordyceps entomopathogen to insect associate is accompanied by gene loss and intensified selection.</title>
        <authorList>
            <person name="Ward C.M."/>
            <person name="Onetto C.A."/>
            <person name="Borneman A.R."/>
        </authorList>
    </citation>
    <scope>NUCLEOTIDE SEQUENCE [LARGE SCALE GENOMIC DNA]</scope>
    <source>
        <strain evidence="17">AWRI1</strain>
        <tissue evidence="17">Single Adult Female</tissue>
    </source>
</reference>
<evidence type="ECO:0000313" key="18">
    <source>
        <dbReference type="Proteomes" id="UP001367676"/>
    </source>
</evidence>
<proteinExistence type="inferred from homology"/>
<dbReference type="SMART" id="SM00290">
    <property type="entry name" value="ZnF_UBP"/>
    <property type="match status" value="1"/>
</dbReference>
<name>A0AAN9TP75_9HEMI</name>
<evidence type="ECO:0000256" key="11">
    <source>
        <dbReference type="ARBA" id="ARBA00023015"/>
    </source>
</evidence>
<dbReference type="GO" id="GO:0006325">
    <property type="term" value="P:chromatin organization"/>
    <property type="evidence" value="ECO:0007669"/>
    <property type="project" value="UniProtKB-KW"/>
</dbReference>
<dbReference type="PANTHER" id="PTHR47665">
    <property type="entry name" value="HISTONE DEACETYLASE-LIKE PROTEIN"/>
    <property type="match status" value="1"/>
</dbReference>
<evidence type="ECO:0000256" key="9">
    <source>
        <dbReference type="ARBA" id="ARBA00022833"/>
    </source>
</evidence>
<evidence type="ECO:0000259" key="16">
    <source>
        <dbReference type="PROSITE" id="PS50271"/>
    </source>
</evidence>
<comment type="cofactor">
    <cofactor evidence="1">
        <name>Zn(2+)</name>
        <dbReference type="ChEBI" id="CHEBI:29105"/>
    </cofactor>
</comment>
<keyword evidence="7 14" id="KW-0863">Zinc-finger</keyword>
<dbReference type="Pfam" id="PF02148">
    <property type="entry name" value="zf-UBP"/>
    <property type="match status" value="1"/>
</dbReference>
<keyword evidence="18" id="KW-1185">Reference proteome</keyword>
<dbReference type="GO" id="GO:0005634">
    <property type="term" value="C:nucleus"/>
    <property type="evidence" value="ECO:0007669"/>
    <property type="project" value="UniProtKB-SubCell"/>
</dbReference>
<feature type="region of interest" description="Disordered" evidence="15">
    <location>
        <begin position="1"/>
        <end position="29"/>
    </location>
</feature>
<evidence type="ECO:0000256" key="7">
    <source>
        <dbReference type="ARBA" id="ARBA00022771"/>
    </source>
</evidence>
<keyword evidence="8" id="KW-0378">Hydrolase</keyword>
<keyword evidence="9" id="KW-0862">Zinc</keyword>
<dbReference type="AlphaFoldDB" id="A0AAN9TP75"/>
<dbReference type="FunFam" id="3.30.40.10:FF:000342">
    <property type="entry name" value="Histone deacetylase 6"/>
    <property type="match status" value="1"/>
</dbReference>
<dbReference type="GO" id="GO:0008270">
    <property type="term" value="F:zinc ion binding"/>
    <property type="evidence" value="ECO:0007669"/>
    <property type="project" value="UniProtKB-KW"/>
</dbReference>
<keyword evidence="4" id="KW-0678">Repressor</keyword>
<evidence type="ECO:0000256" key="15">
    <source>
        <dbReference type="SAM" id="MobiDB-lite"/>
    </source>
</evidence>
<dbReference type="PANTHER" id="PTHR47665:SF1">
    <property type="entry name" value="HISTONE DEACETYLASE-LIKE PROTEIN"/>
    <property type="match status" value="1"/>
</dbReference>
<evidence type="ECO:0000256" key="8">
    <source>
        <dbReference type="ARBA" id="ARBA00022801"/>
    </source>
</evidence>
<evidence type="ECO:0000313" key="17">
    <source>
        <dbReference type="EMBL" id="KAK7602685.1"/>
    </source>
</evidence>
<dbReference type="SUPFAM" id="SSF57850">
    <property type="entry name" value="RING/U-box"/>
    <property type="match status" value="1"/>
</dbReference>
<comment type="caution">
    <text evidence="17">The sequence shown here is derived from an EMBL/GenBank/DDBJ whole genome shotgun (WGS) entry which is preliminary data.</text>
</comment>
<keyword evidence="6" id="KW-0677">Repeat</keyword>
<accession>A0AAN9TP75</accession>
<dbReference type="Gene3D" id="3.30.40.10">
    <property type="entry name" value="Zinc/RING finger domain, C3HC4 (zinc finger)"/>
    <property type="match status" value="1"/>
</dbReference>
<evidence type="ECO:0000256" key="10">
    <source>
        <dbReference type="ARBA" id="ARBA00022853"/>
    </source>
</evidence>
<keyword evidence="12" id="KW-0804">Transcription</keyword>
<evidence type="ECO:0000256" key="2">
    <source>
        <dbReference type="ARBA" id="ARBA00004123"/>
    </source>
</evidence>
<protein>
    <recommendedName>
        <fullName evidence="16">UBP-type domain-containing protein</fullName>
    </recommendedName>
</protein>
<dbReference type="Proteomes" id="UP001367676">
    <property type="component" value="Unassembled WGS sequence"/>
</dbReference>
<dbReference type="PROSITE" id="PS50271">
    <property type="entry name" value="ZF_UBP"/>
    <property type="match status" value="1"/>
</dbReference>
<comment type="subcellular location">
    <subcellularLocation>
        <location evidence="2">Nucleus</location>
    </subcellularLocation>
</comment>
<evidence type="ECO:0000256" key="1">
    <source>
        <dbReference type="ARBA" id="ARBA00001947"/>
    </source>
</evidence>
<gene>
    <name evidence="17" type="ORF">V9T40_006659</name>
</gene>
<dbReference type="GO" id="GO:0016787">
    <property type="term" value="F:hydrolase activity"/>
    <property type="evidence" value="ECO:0007669"/>
    <property type="project" value="UniProtKB-KW"/>
</dbReference>
<evidence type="ECO:0000256" key="13">
    <source>
        <dbReference type="ARBA" id="ARBA00023242"/>
    </source>
</evidence>
<feature type="compositionally biased region" description="Polar residues" evidence="15">
    <location>
        <begin position="20"/>
        <end position="29"/>
    </location>
</feature>
<dbReference type="InterPro" id="IPR013083">
    <property type="entry name" value="Znf_RING/FYVE/PHD"/>
</dbReference>
<keyword evidence="5" id="KW-0479">Metal-binding</keyword>
<evidence type="ECO:0000256" key="14">
    <source>
        <dbReference type="PROSITE-ProRule" id="PRU00502"/>
    </source>
</evidence>
<keyword evidence="13" id="KW-0539">Nucleus</keyword>
<evidence type="ECO:0000256" key="5">
    <source>
        <dbReference type="ARBA" id="ARBA00022723"/>
    </source>
</evidence>
<evidence type="ECO:0000256" key="6">
    <source>
        <dbReference type="ARBA" id="ARBA00022737"/>
    </source>
</evidence>
<keyword evidence="11" id="KW-0805">Transcription regulation</keyword>
<feature type="domain" description="UBP-type" evidence="16">
    <location>
        <begin position="101"/>
        <end position="199"/>
    </location>
</feature>
<sequence length="211" mass="22936">MSGSQGGSEIMNANEERNTQFDAESPNQSRVIAENSDAVEAGAKLAVSSSSSAPGTVTLSTQSDTSVPNTYVSSLNADNDFTDEDIDNFFSDRPYSSNAEPECSHISEVKPVPSSGIDIKAPCADCGSDADNWVCLTCYKIYCSRYINQHMLMHTQSTNHPIVLSFYDISMWCYGCDDFVDNIVLQGPRDHVIYAKYGSPTEGLTDPVPTK</sequence>
<evidence type="ECO:0000256" key="12">
    <source>
        <dbReference type="ARBA" id="ARBA00023163"/>
    </source>
</evidence>
<dbReference type="InterPro" id="IPR001607">
    <property type="entry name" value="Znf_UBP"/>
</dbReference>
<keyword evidence="10" id="KW-0156">Chromatin regulator</keyword>
<comment type="similarity">
    <text evidence="3">Belongs to the histone deacetylase family. HD type 2 subfamily.</text>
</comment>
<dbReference type="EMBL" id="JBBCAQ010000007">
    <property type="protein sequence ID" value="KAK7602685.1"/>
    <property type="molecule type" value="Genomic_DNA"/>
</dbReference>
<evidence type="ECO:0000256" key="3">
    <source>
        <dbReference type="ARBA" id="ARBA00007738"/>
    </source>
</evidence>
<evidence type="ECO:0000256" key="4">
    <source>
        <dbReference type="ARBA" id="ARBA00022491"/>
    </source>
</evidence>
<organism evidence="17 18">
    <name type="scientific">Parthenolecanium corni</name>
    <dbReference type="NCBI Taxonomy" id="536013"/>
    <lineage>
        <taxon>Eukaryota</taxon>
        <taxon>Metazoa</taxon>
        <taxon>Ecdysozoa</taxon>
        <taxon>Arthropoda</taxon>
        <taxon>Hexapoda</taxon>
        <taxon>Insecta</taxon>
        <taxon>Pterygota</taxon>
        <taxon>Neoptera</taxon>
        <taxon>Paraneoptera</taxon>
        <taxon>Hemiptera</taxon>
        <taxon>Sternorrhyncha</taxon>
        <taxon>Coccoidea</taxon>
        <taxon>Coccidae</taxon>
        <taxon>Parthenolecanium</taxon>
    </lineage>
</organism>